<feature type="transmembrane region" description="Helical" evidence="1">
    <location>
        <begin position="135"/>
        <end position="156"/>
    </location>
</feature>
<keyword evidence="3" id="KW-1185">Reference proteome</keyword>
<dbReference type="Proteomes" id="UP000199602">
    <property type="component" value="Unassembled WGS sequence"/>
</dbReference>
<evidence type="ECO:0000256" key="1">
    <source>
        <dbReference type="SAM" id="Phobius"/>
    </source>
</evidence>
<feature type="transmembrane region" description="Helical" evidence="1">
    <location>
        <begin position="34"/>
        <end position="54"/>
    </location>
</feature>
<proteinExistence type="predicted"/>
<organism evidence="2 3">
    <name type="scientific">Desulfonauticus submarinus</name>
    <dbReference type="NCBI Taxonomy" id="206665"/>
    <lineage>
        <taxon>Bacteria</taxon>
        <taxon>Pseudomonadati</taxon>
        <taxon>Thermodesulfobacteriota</taxon>
        <taxon>Desulfovibrionia</taxon>
        <taxon>Desulfovibrionales</taxon>
        <taxon>Desulfonauticaceae</taxon>
        <taxon>Desulfonauticus</taxon>
    </lineage>
</organism>
<feature type="transmembrane region" description="Helical" evidence="1">
    <location>
        <begin position="7"/>
        <end position="28"/>
    </location>
</feature>
<keyword evidence="1" id="KW-1133">Transmembrane helix</keyword>
<name>A0A1H0E0V5_9BACT</name>
<dbReference type="OrthoDB" id="1806539at2"/>
<sequence length="187" mass="21689">MNWLFNFYLAIDPYLIFFFRLIKIPILGFYLGNFVLAFVATLIGETTMVIIYRANKSYFDSLNREMLDNHSLSIRAIMVKSKKHFKAANTLANEAFGKAFFASLALFASSLWPVPFALGWLGFRFSGIDFPLPFINFNVGYSSVFIPIYILSRMLFGKIKPYFSFFKIGEDVKEEKEFLSWSDLHKK</sequence>
<accession>A0A1H0E0V5</accession>
<protein>
    <submittedName>
        <fullName evidence="2">Uncharacterized protein</fullName>
    </submittedName>
</protein>
<gene>
    <name evidence="2" type="ORF">SAMN04488516_10685</name>
</gene>
<evidence type="ECO:0000313" key="2">
    <source>
        <dbReference type="EMBL" id="SDN76074.1"/>
    </source>
</evidence>
<dbReference type="STRING" id="206665.SAMN04488516_10685"/>
<keyword evidence="1" id="KW-0472">Membrane</keyword>
<dbReference type="RefSeq" id="WP_092065380.1">
    <property type="nucleotide sequence ID" value="NZ_FNIN01000006.1"/>
</dbReference>
<feature type="transmembrane region" description="Helical" evidence="1">
    <location>
        <begin position="99"/>
        <end position="123"/>
    </location>
</feature>
<keyword evidence="1" id="KW-0812">Transmembrane</keyword>
<dbReference type="AlphaFoldDB" id="A0A1H0E0V5"/>
<dbReference type="EMBL" id="FNIN01000006">
    <property type="protein sequence ID" value="SDN76074.1"/>
    <property type="molecule type" value="Genomic_DNA"/>
</dbReference>
<reference evidence="2 3" key="1">
    <citation type="submission" date="2016-10" db="EMBL/GenBank/DDBJ databases">
        <authorList>
            <person name="de Groot N.N."/>
        </authorList>
    </citation>
    <scope>NUCLEOTIDE SEQUENCE [LARGE SCALE GENOMIC DNA]</scope>
    <source>
        <strain evidence="2 3">DSM 15269</strain>
    </source>
</reference>
<evidence type="ECO:0000313" key="3">
    <source>
        <dbReference type="Proteomes" id="UP000199602"/>
    </source>
</evidence>